<dbReference type="Pfam" id="PF21751">
    <property type="entry name" value="DACNV"/>
    <property type="match status" value="1"/>
</dbReference>
<dbReference type="InterPro" id="IPR036888">
    <property type="entry name" value="DNA_integrity_DisA_N_sf"/>
</dbReference>
<dbReference type="InterPro" id="IPR048551">
    <property type="entry name" value="DACNV"/>
</dbReference>
<evidence type="ECO:0000313" key="2">
    <source>
        <dbReference type="EMBL" id="GGI50539.1"/>
    </source>
</evidence>
<name>A0A917N1J9_9SPHI</name>
<dbReference type="AlphaFoldDB" id="A0A917N1J9"/>
<reference evidence="2" key="2">
    <citation type="submission" date="2020-09" db="EMBL/GenBank/DDBJ databases">
        <authorList>
            <person name="Sun Q."/>
            <person name="Sedlacek I."/>
        </authorList>
    </citation>
    <scope>NUCLEOTIDE SEQUENCE</scope>
    <source>
        <strain evidence="2">CCM 8711</strain>
    </source>
</reference>
<dbReference type="SUPFAM" id="SSF143597">
    <property type="entry name" value="YojJ-like"/>
    <property type="match status" value="1"/>
</dbReference>
<accession>A0A917N1J9</accession>
<evidence type="ECO:0000313" key="3">
    <source>
        <dbReference type="Proteomes" id="UP000662074"/>
    </source>
</evidence>
<organism evidence="2 3">
    <name type="scientific">Mucilaginibacter galii</name>
    <dbReference type="NCBI Taxonomy" id="2005073"/>
    <lineage>
        <taxon>Bacteria</taxon>
        <taxon>Pseudomonadati</taxon>
        <taxon>Bacteroidota</taxon>
        <taxon>Sphingobacteriia</taxon>
        <taxon>Sphingobacteriales</taxon>
        <taxon>Sphingobacteriaceae</taxon>
        <taxon>Mucilaginibacter</taxon>
    </lineage>
</organism>
<evidence type="ECO:0000259" key="1">
    <source>
        <dbReference type="Pfam" id="PF21751"/>
    </source>
</evidence>
<sequence>MFSEPSYLAARMVAETIETHFAEHLAIARQLGEKDLATALSSNIIEAVIDVAFWASLRREEGHSPAISLALLQPSQADKPLIFGQRLRLTPQSLVKLAPAVEQPGIHLGVWHEGDELYIWGTTHTVPGICFVLEVVEPGLLVIKHRRLAGFGKFVNIAVLQGDQIKVLDEKSMGIAECPALMASLDSMSLPSFMGESFNVLLQLAAAVRIHKRGGLVLIVPRNSEEWKTSIVHPVKYEVTPPYTVIADLMNEEEQEHKKFEWQESLLQAIDIIGGFTAVDGATVITQQYDLLAFGAKVARSDKSVPVGQIIITEPVAGVQASRVHPAQNGGTRHLAAAQFVHDQHDAVALVASQDGQFTVFAWSEKLKMVHAHRIDVLLM</sequence>
<proteinExistence type="predicted"/>
<keyword evidence="3" id="KW-1185">Reference proteome</keyword>
<reference evidence="2" key="1">
    <citation type="journal article" date="2014" name="Int. J. Syst. Evol. Microbiol.">
        <title>Complete genome sequence of Corynebacterium casei LMG S-19264T (=DSM 44701T), isolated from a smear-ripened cheese.</title>
        <authorList>
            <consortium name="US DOE Joint Genome Institute (JGI-PGF)"/>
            <person name="Walter F."/>
            <person name="Albersmeier A."/>
            <person name="Kalinowski J."/>
            <person name="Ruckert C."/>
        </authorList>
    </citation>
    <scope>NUCLEOTIDE SEQUENCE</scope>
    <source>
        <strain evidence="2">CCM 8711</strain>
    </source>
</reference>
<protein>
    <recommendedName>
        <fullName evidence="1">Probable sensor domain-containing protein</fullName>
    </recommendedName>
</protein>
<dbReference type="RefSeq" id="WP_188415783.1">
    <property type="nucleotide sequence ID" value="NZ_BMDO01000004.1"/>
</dbReference>
<dbReference type="Proteomes" id="UP000662074">
    <property type="component" value="Unassembled WGS sequence"/>
</dbReference>
<dbReference type="EMBL" id="BMDO01000004">
    <property type="protein sequence ID" value="GGI50539.1"/>
    <property type="molecule type" value="Genomic_DNA"/>
</dbReference>
<gene>
    <name evidence="2" type="ORF">GCM10011425_17510</name>
</gene>
<comment type="caution">
    <text evidence="2">The sequence shown here is derived from an EMBL/GenBank/DDBJ whole genome shotgun (WGS) entry which is preliminary data.</text>
</comment>
<dbReference type="Gene3D" id="3.40.1700.10">
    <property type="entry name" value="DNA integrity scanning protein, DisA, N-terminal domain"/>
    <property type="match status" value="1"/>
</dbReference>
<feature type="domain" description="Probable sensor" evidence="1">
    <location>
        <begin position="36"/>
        <end position="124"/>
    </location>
</feature>